<evidence type="ECO:0000313" key="11">
    <source>
        <dbReference type="EMBL" id="SDD71707.1"/>
    </source>
</evidence>
<dbReference type="STRING" id="69960.SAMN05421720_101335"/>
<gene>
    <name evidence="11" type="ORF">SAMN05421720_101335</name>
</gene>
<evidence type="ECO:0000313" key="12">
    <source>
        <dbReference type="Proteomes" id="UP000199412"/>
    </source>
</evidence>
<dbReference type="InterPro" id="IPR010130">
    <property type="entry name" value="T1SS_OMP_TolC"/>
</dbReference>
<keyword evidence="10" id="KW-0732">Signal</keyword>
<dbReference type="InterPro" id="IPR051906">
    <property type="entry name" value="TolC-like"/>
</dbReference>
<sequence length="478" mass="51471">MVTKVMTPANLLARALGAGLLLCVTAGPAAYAQSLEEALAAAYENNPQIQARRAQLRAVDQGVPLAKSGWRPNVTVNGETGWQSANSDPGTGSFNRVETRPTSLSVSVTQPLFRGFRTFAQVDQAENTVMAERAGLIAVEQEVLLDAAEAYVNVVRDTAVVDLNRNNEDVLARQLEATQDRFRVGEITRTDVAQSEARLSGAYADTAEALASLESSRARFVRVVGTTPEAPETPGAIPNLPQSLEEAISLALDRNPQIVAAEYAWKAAQDEIRNQRGRLLPEVGLTGSYSKGWDQGGLQNSERETLAATLDVTVPIYQGGAVYSELRQAKHTAGQRRLELDEARTQVREQAQQAWEQMVATMARIDSLEDQIEAAEIALEGVRREAQVGARTVLDVLDAEQELLNARVNLVRAQRDELVAGFSLLSAVGGMTAADLGLSVQLYDPTENYEAVRDQWFGGSAAADADAALGMDATAPEN</sequence>
<accession>A0A1G6X2P8</accession>
<evidence type="ECO:0000256" key="8">
    <source>
        <dbReference type="SAM" id="Coils"/>
    </source>
</evidence>
<keyword evidence="4" id="KW-1134">Transmembrane beta strand</keyword>
<comment type="similarity">
    <text evidence="2">Belongs to the outer membrane factor (OMF) (TC 1.B.17) family.</text>
</comment>
<keyword evidence="12" id="KW-1185">Reference proteome</keyword>
<dbReference type="InterPro" id="IPR003423">
    <property type="entry name" value="OMP_efflux"/>
</dbReference>
<evidence type="ECO:0000256" key="10">
    <source>
        <dbReference type="SAM" id="SignalP"/>
    </source>
</evidence>
<dbReference type="Pfam" id="PF02321">
    <property type="entry name" value="OEP"/>
    <property type="match status" value="2"/>
</dbReference>
<comment type="subcellular location">
    <subcellularLocation>
        <location evidence="1">Cell outer membrane</location>
    </subcellularLocation>
</comment>
<dbReference type="NCBIfam" id="TIGR01844">
    <property type="entry name" value="type_I_sec_TolC"/>
    <property type="match status" value="1"/>
</dbReference>
<evidence type="ECO:0000256" key="1">
    <source>
        <dbReference type="ARBA" id="ARBA00004442"/>
    </source>
</evidence>
<feature type="region of interest" description="Disordered" evidence="9">
    <location>
        <begin position="76"/>
        <end position="98"/>
    </location>
</feature>
<dbReference type="PANTHER" id="PTHR30026:SF22">
    <property type="entry name" value="OUTER MEMBRANE EFFLUX PROTEIN"/>
    <property type="match status" value="1"/>
</dbReference>
<feature type="signal peptide" evidence="10">
    <location>
        <begin position="1"/>
        <end position="32"/>
    </location>
</feature>
<dbReference type="SUPFAM" id="SSF56954">
    <property type="entry name" value="Outer membrane efflux proteins (OEP)"/>
    <property type="match status" value="1"/>
</dbReference>
<evidence type="ECO:0000256" key="2">
    <source>
        <dbReference type="ARBA" id="ARBA00007613"/>
    </source>
</evidence>
<dbReference type="Proteomes" id="UP000199412">
    <property type="component" value="Unassembled WGS sequence"/>
</dbReference>
<evidence type="ECO:0000256" key="5">
    <source>
        <dbReference type="ARBA" id="ARBA00022692"/>
    </source>
</evidence>
<dbReference type="EMBL" id="FNAP01000001">
    <property type="protein sequence ID" value="SDD71707.1"/>
    <property type="molecule type" value="Genomic_DNA"/>
</dbReference>
<dbReference type="GO" id="GO:0015562">
    <property type="term" value="F:efflux transmembrane transporter activity"/>
    <property type="evidence" value="ECO:0007669"/>
    <property type="project" value="InterPro"/>
</dbReference>
<keyword evidence="5" id="KW-0812">Transmembrane</keyword>
<evidence type="ECO:0000256" key="6">
    <source>
        <dbReference type="ARBA" id="ARBA00023136"/>
    </source>
</evidence>
<dbReference type="GO" id="GO:0009279">
    <property type="term" value="C:cell outer membrane"/>
    <property type="evidence" value="ECO:0007669"/>
    <property type="project" value="UniProtKB-SubCell"/>
</dbReference>
<evidence type="ECO:0000256" key="3">
    <source>
        <dbReference type="ARBA" id="ARBA00022448"/>
    </source>
</evidence>
<feature type="coiled-coil region" evidence="8">
    <location>
        <begin position="358"/>
        <end position="416"/>
    </location>
</feature>
<keyword evidence="7" id="KW-0998">Cell outer membrane</keyword>
<evidence type="ECO:0000256" key="7">
    <source>
        <dbReference type="ARBA" id="ARBA00023237"/>
    </source>
</evidence>
<keyword evidence="6" id="KW-0472">Membrane</keyword>
<reference evidence="11 12" key="1">
    <citation type="submission" date="2016-10" db="EMBL/GenBank/DDBJ databases">
        <authorList>
            <person name="de Groot N.N."/>
        </authorList>
    </citation>
    <scope>NUCLEOTIDE SEQUENCE [LARGE SCALE GENOMIC DNA]</scope>
    <source>
        <strain evidence="11 12">ATCC 700224</strain>
    </source>
</reference>
<dbReference type="PANTHER" id="PTHR30026">
    <property type="entry name" value="OUTER MEMBRANE PROTEIN TOLC"/>
    <property type="match status" value="1"/>
</dbReference>
<feature type="chain" id="PRO_5011608755" evidence="10">
    <location>
        <begin position="33"/>
        <end position="478"/>
    </location>
</feature>
<keyword evidence="8" id="KW-0175">Coiled coil</keyword>
<organism evidence="11 12">
    <name type="scientific">Rhodospira trueperi</name>
    <dbReference type="NCBI Taxonomy" id="69960"/>
    <lineage>
        <taxon>Bacteria</taxon>
        <taxon>Pseudomonadati</taxon>
        <taxon>Pseudomonadota</taxon>
        <taxon>Alphaproteobacteria</taxon>
        <taxon>Rhodospirillales</taxon>
        <taxon>Rhodospirillaceae</taxon>
        <taxon>Rhodospira</taxon>
    </lineage>
</organism>
<evidence type="ECO:0000256" key="4">
    <source>
        <dbReference type="ARBA" id="ARBA00022452"/>
    </source>
</evidence>
<name>A0A1G6X2P8_9PROT</name>
<protein>
    <submittedName>
        <fullName evidence="11">Outer membrane protein</fullName>
    </submittedName>
</protein>
<dbReference type="AlphaFoldDB" id="A0A1G6X2P8"/>
<evidence type="ECO:0000256" key="9">
    <source>
        <dbReference type="SAM" id="MobiDB-lite"/>
    </source>
</evidence>
<keyword evidence="3" id="KW-0813">Transport</keyword>
<dbReference type="Gene3D" id="1.20.1600.10">
    <property type="entry name" value="Outer membrane efflux proteins (OEP)"/>
    <property type="match status" value="1"/>
</dbReference>
<proteinExistence type="inferred from homology"/>
<dbReference type="GO" id="GO:1990281">
    <property type="term" value="C:efflux pump complex"/>
    <property type="evidence" value="ECO:0007669"/>
    <property type="project" value="TreeGrafter"/>
</dbReference>
<dbReference type="GO" id="GO:0015288">
    <property type="term" value="F:porin activity"/>
    <property type="evidence" value="ECO:0007669"/>
    <property type="project" value="TreeGrafter"/>
</dbReference>